<accession>A0A2M7TW70</accession>
<dbReference type="EMBL" id="PFOB01000068">
    <property type="protein sequence ID" value="PIZ62013.1"/>
    <property type="molecule type" value="Genomic_DNA"/>
</dbReference>
<organism evidence="1 2">
    <name type="scientific">Candidatus Roizmanbacteria bacterium CG_4_10_14_0_2_um_filter_39_13</name>
    <dbReference type="NCBI Taxonomy" id="1974825"/>
    <lineage>
        <taxon>Bacteria</taxon>
        <taxon>Candidatus Roizmaniibacteriota</taxon>
    </lineage>
</organism>
<proteinExistence type="predicted"/>
<gene>
    <name evidence="1" type="ORF">COY16_05515</name>
</gene>
<evidence type="ECO:0000313" key="1">
    <source>
        <dbReference type="EMBL" id="PIZ62013.1"/>
    </source>
</evidence>
<comment type="caution">
    <text evidence="1">The sequence shown here is derived from an EMBL/GenBank/DDBJ whole genome shotgun (WGS) entry which is preliminary data.</text>
</comment>
<reference evidence="2" key="1">
    <citation type="submission" date="2017-09" db="EMBL/GenBank/DDBJ databases">
        <title>Depth-based differentiation of microbial function through sediment-hosted aquifers and enrichment of novel symbionts in the deep terrestrial subsurface.</title>
        <authorList>
            <person name="Probst A.J."/>
            <person name="Ladd B."/>
            <person name="Jarett J.K."/>
            <person name="Geller-Mcgrath D.E."/>
            <person name="Sieber C.M.K."/>
            <person name="Emerson J.B."/>
            <person name="Anantharaman K."/>
            <person name="Thomas B.C."/>
            <person name="Malmstrom R."/>
            <person name="Stieglmeier M."/>
            <person name="Klingl A."/>
            <person name="Woyke T."/>
            <person name="Ryan C.M."/>
            <person name="Banfield J.F."/>
        </authorList>
    </citation>
    <scope>NUCLEOTIDE SEQUENCE [LARGE SCALE GENOMIC DNA]</scope>
</reference>
<sequence>MSLAELKPHYPGHIDVPPTCADAEWYWLDYFHTLQGSEGVHAKTSHIVSAHDKSRSWITSTIQKGPIEEIKKGSKTFLCLTGEIAGFIAANTTSHAHRLRTYFQLPDEHFIMYQGVLMRPLLSTPPFRRGFDYLQSYRNEGNERWFLDALIEQITSLSLPIDEEIFRSNVTQFSQGFPHL</sequence>
<dbReference type="AlphaFoldDB" id="A0A2M7TW70"/>
<evidence type="ECO:0000313" key="2">
    <source>
        <dbReference type="Proteomes" id="UP000228503"/>
    </source>
</evidence>
<protein>
    <submittedName>
        <fullName evidence="1">Uncharacterized protein</fullName>
    </submittedName>
</protein>
<dbReference type="Proteomes" id="UP000228503">
    <property type="component" value="Unassembled WGS sequence"/>
</dbReference>
<name>A0A2M7TW70_9BACT</name>